<protein>
    <recommendedName>
        <fullName evidence="2">acetate--CoA ligase</fullName>
        <ecNumber evidence="2">6.2.1.1</ecNumber>
    </recommendedName>
</protein>
<feature type="domain" description="AMP-binding enzyme C-terminal" evidence="9">
    <location>
        <begin position="539"/>
        <end position="630"/>
    </location>
</feature>
<dbReference type="AlphaFoldDB" id="A0A2R6Y4T9"/>
<dbReference type="InterPro" id="IPR020845">
    <property type="entry name" value="AMP-binding_CS"/>
</dbReference>
<dbReference type="PANTHER" id="PTHR24095:SF14">
    <property type="entry name" value="ACETYL-COENZYME A SYNTHETASE 1"/>
    <property type="match status" value="1"/>
</dbReference>
<dbReference type="Gene3D" id="3.40.50.12780">
    <property type="entry name" value="N-terminal domain of ligase-like"/>
    <property type="match status" value="1"/>
</dbReference>
<feature type="transmembrane region" description="Helical" evidence="7">
    <location>
        <begin position="153"/>
        <end position="173"/>
    </location>
</feature>
<keyword evidence="6" id="KW-0007">Acetylation</keyword>
<dbReference type="InterPro" id="IPR042099">
    <property type="entry name" value="ANL_N_sf"/>
</dbReference>
<evidence type="ECO:0000256" key="5">
    <source>
        <dbReference type="ARBA" id="ARBA00022840"/>
    </source>
</evidence>
<dbReference type="EMBL" id="PEBX01000003">
    <property type="protein sequence ID" value="PTQ57674.1"/>
    <property type="molecule type" value="Genomic_DNA"/>
</dbReference>
<dbReference type="PROSITE" id="PS00455">
    <property type="entry name" value="AMP_BINDING"/>
    <property type="match status" value="1"/>
</dbReference>
<dbReference type="EC" id="6.2.1.1" evidence="2"/>
<evidence type="ECO:0000313" key="12">
    <source>
        <dbReference type="Proteomes" id="UP000244338"/>
    </source>
</evidence>
<dbReference type="Pfam" id="PF13193">
    <property type="entry name" value="AMP-binding_C"/>
    <property type="match status" value="1"/>
</dbReference>
<keyword evidence="5" id="KW-0067">ATP-binding</keyword>
<dbReference type="GO" id="GO:0006085">
    <property type="term" value="P:acetyl-CoA biosynthetic process"/>
    <property type="evidence" value="ECO:0007669"/>
    <property type="project" value="TreeGrafter"/>
</dbReference>
<sequence>MHSVVWKPTDDIWEKTRLGQWIRALGFRDYESFYMRSIEDIAWFWQEVERALHIRWRFPYEKVLNLTDGPAWPRWFEGGRLNLIDSAIGQWLTQSDTRKRLAILWEGENGDQRQLTYEELSSYVQRVASGFVKLGVEPGDRIALYLPMIPETVVAFLAVAYVGAIAVPMFSGYGKEAIATRLQSSRARFFITADGFFRRGKTIRMKEQADAALMITKHAVEKMIVVPYLNLDVPWDDERDVNWQDWVKFHEKRPHHDLGEPRTMYSDDPFMIIYTSGTTGRPKGAVHTHAGFPIKAASDAAFGMDIREKDRLFWITDMGWMMGPFVVFAALMNGATMFLYDGVVDYPEPKRIITLLQEHAITHWGMSPTLIRSLMVHAELNDGSISLPQLRVLASTGEPWDPKSWEWLFERIGKRKTPIFNYSGGTEISGGILGNVLLKPISVAGFNSPLPGMAAEVWNEKGEHVEDTVGELIIKKPWVGQTKGFWEEAKRYEETYWSRWPGVWVHGDWVKKDKEGFFYILGRSDDTLNIAGKRIGPGEIESVLTLHPSVKEAAVIGVPHEVKGEVAVCFVVLHSDDIQQKDARLSLHSDPSTSMLEQDLKDWVGERLGKSLTPYAVYLVPELPKTRNGKIMRRILRSVYLGQDTGDVSSIDNAHALRYLPSLKGK</sequence>
<evidence type="ECO:0000259" key="9">
    <source>
        <dbReference type="Pfam" id="PF13193"/>
    </source>
</evidence>
<keyword evidence="4" id="KW-0547">Nucleotide-binding</keyword>
<comment type="similarity">
    <text evidence="1">Belongs to the ATP-dependent AMP-binding enzyme family.</text>
</comment>
<dbReference type="Gene3D" id="3.30.300.30">
    <property type="match status" value="1"/>
</dbReference>
<evidence type="ECO:0000259" key="8">
    <source>
        <dbReference type="Pfam" id="PF00501"/>
    </source>
</evidence>
<dbReference type="InterPro" id="IPR045851">
    <property type="entry name" value="AMP-bd_C_sf"/>
</dbReference>
<feature type="transmembrane region" description="Helical" evidence="7">
    <location>
        <begin position="319"/>
        <end position="340"/>
    </location>
</feature>
<evidence type="ECO:0000256" key="7">
    <source>
        <dbReference type="SAM" id="Phobius"/>
    </source>
</evidence>
<dbReference type="InterPro" id="IPR000873">
    <property type="entry name" value="AMP-dep_synth/lig_dom"/>
</dbReference>
<name>A0A2R6Y4T9_9BACL</name>
<dbReference type="Proteomes" id="UP000244338">
    <property type="component" value="Unassembled WGS sequence"/>
</dbReference>
<keyword evidence="7" id="KW-0812">Transmembrane</keyword>
<dbReference type="SUPFAM" id="SSF56801">
    <property type="entry name" value="Acetyl-CoA synthetase-like"/>
    <property type="match status" value="1"/>
</dbReference>
<evidence type="ECO:0000256" key="6">
    <source>
        <dbReference type="ARBA" id="ARBA00022990"/>
    </source>
</evidence>
<keyword evidence="7" id="KW-0472">Membrane</keyword>
<evidence type="ECO:0000259" key="10">
    <source>
        <dbReference type="Pfam" id="PF16177"/>
    </source>
</evidence>
<evidence type="ECO:0000256" key="1">
    <source>
        <dbReference type="ARBA" id="ARBA00006432"/>
    </source>
</evidence>
<dbReference type="InterPro" id="IPR025110">
    <property type="entry name" value="AMP-bd_C"/>
</dbReference>
<dbReference type="PANTHER" id="PTHR24095">
    <property type="entry name" value="ACETYL-COENZYME A SYNTHETASE"/>
    <property type="match status" value="1"/>
</dbReference>
<evidence type="ECO:0000256" key="3">
    <source>
        <dbReference type="ARBA" id="ARBA00022598"/>
    </source>
</evidence>
<accession>A0A2R6Y4T9</accession>
<proteinExistence type="inferred from homology"/>
<evidence type="ECO:0000256" key="2">
    <source>
        <dbReference type="ARBA" id="ARBA00013275"/>
    </source>
</evidence>
<dbReference type="Pfam" id="PF00501">
    <property type="entry name" value="AMP-binding"/>
    <property type="match status" value="1"/>
</dbReference>
<keyword evidence="3" id="KW-0436">Ligase</keyword>
<dbReference type="GO" id="GO:0005524">
    <property type="term" value="F:ATP binding"/>
    <property type="evidence" value="ECO:0007669"/>
    <property type="project" value="UniProtKB-KW"/>
</dbReference>
<dbReference type="InterPro" id="IPR032387">
    <property type="entry name" value="ACAS_N"/>
</dbReference>
<gene>
    <name evidence="11" type="ORF">BSOLF_0869</name>
</gene>
<keyword evidence="7" id="KW-1133">Transmembrane helix</keyword>
<evidence type="ECO:0000256" key="4">
    <source>
        <dbReference type="ARBA" id="ARBA00022741"/>
    </source>
</evidence>
<reference evidence="12" key="1">
    <citation type="journal article" date="2018" name="Sci. Rep.">
        <title>Lignite coal burning seam in the remote Altai Mountains harbors a hydrogen-driven thermophilic microbial community.</title>
        <authorList>
            <person name="Kadnikov V.V."/>
            <person name="Mardanov A.V."/>
            <person name="Ivasenko D.A."/>
            <person name="Antsiferov D.V."/>
            <person name="Beletsky A.V."/>
            <person name="Karnachuk O.V."/>
            <person name="Ravin N.V."/>
        </authorList>
    </citation>
    <scope>NUCLEOTIDE SEQUENCE [LARGE SCALE GENOMIC DNA]</scope>
</reference>
<evidence type="ECO:0000313" key="11">
    <source>
        <dbReference type="EMBL" id="PTQ57674.1"/>
    </source>
</evidence>
<comment type="caution">
    <text evidence="11">The sequence shown here is derived from an EMBL/GenBank/DDBJ whole genome shotgun (WGS) entry which is preliminary data.</text>
</comment>
<dbReference type="Pfam" id="PF16177">
    <property type="entry name" value="ACAS_N"/>
    <property type="match status" value="1"/>
</dbReference>
<dbReference type="GO" id="GO:0003987">
    <property type="term" value="F:acetate-CoA ligase activity"/>
    <property type="evidence" value="ECO:0007669"/>
    <property type="project" value="UniProtKB-EC"/>
</dbReference>
<organism evidence="11 12">
    <name type="scientific">Candidatus Carbonibacillus altaicus</name>
    <dbReference type="NCBI Taxonomy" id="2163959"/>
    <lineage>
        <taxon>Bacteria</taxon>
        <taxon>Bacillati</taxon>
        <taxon>Bacillota</taxon>
        <taxon>Bacilli</taxon>
        <taxon>Bacillales</taxon>
        <taxon>Candidatus Carbonibacillus</taxon>
    </lineage>
</organism>
<feature type="domain" description="Acetyl-coenzyme A synthetase N-terminal" evidence="10">
    <location>
        <begin position="30"/>
        <end position="84"/>
    </location>
</feature>
<feature type="domain" description="AMP-dependent synthetase/ligase" evidence="8">
    <location>
        <begin position="98"/>
        <end position="480"/>
    </location>
</feature>